<dbReference type="InterPro" id="IPR002397">
    <property type="entry name" value="Cyt_P450_B"/>
</dbReference>
<dbReference type="EC" id="1.14.-.-" evidence="9"/>
<reference evidence="10" key="1">
    <citation type="submission" date="2018-02" db="EMBL/GenBank/DDBJ databases">
        <authorList>
            <person name="Seth-Smith MB H."/>
            <person name="Seth-Smith H."/>
        </authorList>
    </citation>
    <scope>NUCLEOTIDE SEQUENCE [LARGE SCALE GENOMIC DNA]</scope>
</reference>
<dbReference type="GO" id="GO:0016705">
    <property type="term" value="F:oxidoreductase activity, acting on paired donors, with incorporation or reduction of molecular oxygen"/>
    <property type="evidence" value="ECO:0007669"/>
    <property type="project" value="InterPro"/>
</dbReference>
<name>A0A3S4BLK5_9MYCO</name>
<comment type="similarity">
    <text evidence="2 8">Belongs to the cytochrome P450 family.</text>
</comment>
<keyword evidence="4 8" id="KW-0479">Metal-binding</keyword>
<evidence type="ECO:0000256" key="4">
    <source>
        <dbReference type="ARBA" id="ARBA00022723"/>
    </source>
</evidence>
<dbReference type="InterPro" id="IPR023076">
    <property type="entry name" value="HMG_CoA_Rdtase_CS"/>
</dbReference>
<organism evidence="9 10">
    <name type="scientific">Mycobacterium basiliense</name>
    <dbReference type="NCBI Taxonomy" id="2094119"/>
    <lineage>
        <taxon>Bacteria</taxon>
        <taxon>Bacillati</taxon>
        <taxon>Actinomycetota</taxon>
        <taxon>Actinomycetes</taxon>
        <taxon>Mycobacteriales</taxon>
        <taxon>Mycobacteriaceae</taxon>
        <taxon>Mycobacterium</taxon>
    </lineage>
</organism>
<keyword evidence="6 8" id="KW-0408">Iron</keyword>
<keyword evidence="10" id="KW-1185">Reference proteome</keyword>
<dbReference type="InterPro" id="IPR001128">
    <property type="entry name" value="Cyt_P450"/>
</dbReference>
<dbReference type="RefSeq" id="WP_232021933.1">
    <property type="nucleotide sequence ID" value="NZ_CBCSKE010000003.1"/>
</dbReference>
<dbReference type="Gene3D" id="1.10.630.10">
    <property type="entry name" value="Cytochrome P450"/>
    <property type="match status" value="1"/>
</dbReference>
<keyword evidence="3 8" id="KW-0349">Heme</keyword>
<dbReference type="GO" id="GO:0020037">
    <property type="term" value="F:heme binding"/>
    <property type="evidence" value="ECO:0007669"/>
    <property type="project" value="InterPro"/>
</dbReference>
<evidence type="ECO:0000313" key="9">
    <source>
        <dbReference type="EMBL" id="VDM90879.1"/>
    </source>
</evidence>
<dbReference type="InterPro" id="IPR036396">
    <property type="entry name" value="Cyt_P450_sf"/>
</dbReference>
<dbReference type="GO" id="GO:0005506">
    <property type="term" value="F:iron ion binding"/>
    <property type="evidence" value="ECO:0007669"/>
    <property type="project" value="InterPro"/>
</dbReference>
<evidence type="ECO:0000256" key="2">
    <source>
        <dbReference type="ARBA" id="ARBA00010617"/>
    </source>
</evidence>
<comment type="cofactor">
    <cofactor evidence="1">
        <name>heme</name>
        <dbReference type="ChEBI" id="CHEBI:30413"/>
    </cofactor>
</comment>
<dbReference type="PRINTS" id="PR00359">
    <property type="entry name" value="BP450"/>
</dbReference>
<dbReference type="Proteomes" id="UP000269998">
    <property type="component" value="Chromosome"/>
</dbReference>
<dbReference type="GO" id="GO:0004497">
    <property type="term" value="F:monooxygenase activity"/>
    <property type="evidence" value="ECO:0007669"/>
    <property type="project" value="UniProtKB-KW"/>
</dbReference>
<gene>
    <name evidence="9" type="ORF">MB901379_04488</name>
</gene>
<dbReference type="PANTHER" id="PTHR46696:SF3">
    <property type="entry name" value="PULCHERRIMINIC ACID SYNTHASE"/>
    <property type="match status" value="1"/>
</dbReference>
<dbReference type="KEGG" id="mbai:MB901379_04488"/>
<dbReference type="PANTHER" id="PTHR46696">
    <property type="entry name" value="P450, PUTATIVE (EUROFUNG)-RELATED"/>
    <property type="match status" value="1"/>
</dbReference>
<proteinExistence type="inferred from homology"/>
<sequence>MEAGERTNNPATAVITENAPTLSFEPYGAHAENPFEYFAWARAEAPISYHEMLGAWLITRYDDIVAITSDPTTFSSHDSLPTIPGRSLPTEAVIRGLDTLDPPDHTRLRQVVSRGFTPRRVALMAPMIQHIANDLIDGFQDSATDFVSAFAYPLPVAVILGMFGVPAEDQPRFLRWTTDLMGLNFVAEMPEQAMAAATSGVRAMHTYLHNLVADRQRSRGDDFIKELITPSGDPGVSITAEELVSLLISMIVAGYETTAELLGNLLYQLLIVPERLIALRDNHDLIPAAIEESLRYEAPVLGFLRTATRDTHLGGMSFPKGTKFLALYGSGNRDQAFCPGGDVFDLHRPRTGQHLSFGRGIHFCVGAPLARLEARIAFEILLSRLPGLKLADPDFRPRQNDFVLSRGLKTLPIAWSEKAPRHEPQ</sequence>
<dbReference type="Pfam" id="PF00067">
    <property type="entry name" value="p450"/>
    <property type="match status" value="1"/>
</dbReference>
<evidence type="ECO:0000256" key="5">
    <source>
        <dbReference type="ARBA" id="ARBA00023002"/>
    </source>
</evidence>
<accession>A0A3S4BLK5</accession>
<keyword evidence="7 8" id="KW-0503">Monooxygenase</keyword>
<keyword evidence="5 8" id="KW-0560">Oxidoreductase</keyword>
<evidence type="ECO:0000256" key="8">
    <source>
        <dbReference type="RuleBase" id="RU000461"/>
    </source>
</evidence>
<dbReference type="AlphaFoldDB" id="A0A3S4BLK5"/>
<dbReference type="FunFam" id="1.10.630.10:FF:000018">
    <property type="entry name" value="Cytochrome P450 monooxygenase"/>
    <property type="match status" value="1"/>
</dbReference>
<evidence type="ECO:0000256" key="6">
    <source>
        <dbReference type="ARBA" id="ARBA00023004"/>
    </source>
</evidence>
<evidence type="ECO:0000313" key="10">
    <source>
        <dbReference type="Proteomes" id="UP000269998"/>
    </source>
</evidence>
<dbReference type="GO" id="GO:0004420">
    <property type="term" value="F:hydroxymethylglutaryl-CoA reductase (NADPH) activity"/>
    <property type="evidence" value="ECO:0007669"/>
    <property type="project" value="InterPro"/>
</dbReference>
<dbReference type="SUPFAM" id="SSF48264">
    <property type="entry name" value="Cytochrome P450"/>
    <property type="match status" value="1"/>
</dbReference>
<dbReference type="PRINTS" id="PR00385">
    <property type="entry name" value="P450"/>
</dbReference>
<protein>
    <submittedName>
        <fullName evidence="9">Cytochrome P450 107B1</fullName>
        <ecNumber evidence="9">1.14.-.-</ecNumber>
    </submittedName>
</protein>
<dbReference type="PROSITE" id="PS00066">
    <property type="entry name" value="HMG_COA_REDUCTASE_1"/>
    <property type="match status" value="1"/>
</dbReference>
<dbReference type="InterPro" id="IPR017972">
    <property type="entry name" value="Cyt_P450_CS"/>
</dbReference>
<dbReference type="PROSITE" id="PS00086">
    <property type="entry name" value="CYTOCHROME_P450"/>
    <property type="match status" value="1"/>
</dbReference>
<evidence type="ECO:0000256" key="3">
    <source>
        <dbReference type="ARBA" id="ARBA00022617"/>
    </source>
</evidence>
<evidence type="ECO:0000256" key="1">
    <source>
        <dbReference type="ARBA" id="ARBA00001971"/>
    </source>
</evidence>
<evidence type="ECO:0000256" key="7">
    <source>
        <dbReference type="ARBA" id="ARBA00023033"/>
    </source>
</evidence>
<dbReference type="EMBL" id="LR130759">
    <property type="protein sequence ID" value="VDM90879.1"/>
    <property type="molecule type" value="Genomic_DNA"/>
</dbReference>